<name>A0A1J4JCK2_9EUKA</name>
<dbReference type="GO" id="GO:0006888">
    <property type="term" value="P:endoplasmic reticulum to Golgi vesicle-mediated transport"/>
    <property type="evidence" value="ECO:0007669"/>
    <property type="project" value="TreeGrafter"/>
</dbReference>
<dbReference type="Gene3D" id="2.130.10.10">
    <property type="entry name" value="YVTN repeat-like/Quinoprotein amine dehydrogenase"/>
    <property type="match status" value="1"/>
</dbReference>
<feature type="repeat" description="WD" evidence="13">
    <location>
        <begin position="131"/>
        <end position="165"/>
    </location>
</feature>
<evidence type="ECO:0000256" key="2">
    <source>
        <dbReference type="ARBA" id="ARBA00004496"/>
    </source>
</evidence>
<feature type="compositionally biased region" description="Basic and acidic residues" evidence="14">
    <location>
        <begin position="815"/>
        <end position="826"/>
    </location>
</feature>
<dbReference type="PRINTS" id="PR00320">
    <property type="entry name" value="GPROTEINBRPT"/>
</dbReference>
<keyword evidence="3" id="KW-0813">Transport</keyword>
<dbReference type="InterPro" id="IPR020472">
    <property type="entry name" value="WD40_PAC1"/>
</dbReference>
<dbReference type="RefSeq" id="XP_068348524.1">
    <property type="nucleotide sequence ID" value="XM_068495508.1"/>
</dbReference>
<dbReference type="InterPro" id="IPR036322">
    <property type="entry name" value="WD40_repeat_dom_sf"/>
</dbReference>
<dbReference type="InterPro" id="IPR015943">
    <property type="entry name" value="WD40/YVTN_repeat-like_dom_sf"/>
</dbReference>
<dbReference type="InterPro" id="IPR056176">
    <property type="entry name" value="TPR_COPA_B"/>
</dbReference>
<evidence type="ECO:0000259" key="16">
    <source>
        <dbReference type="Pfam" id="PF06957"/>
    </source>
</evidence>
<dbReference type="Gene3D" id="1.25.40.470">
    <property type="match status" value="1"/>
</dbReference>
<evidence type="ECO:0000256" key="1">
    <source>
        <dbReference type="ARBA" id="ARBA00004255"/>
    </source>
</evidence>
<comment type="function">
    <text evidence="11">The coatomer is a cytosolic protein complex that binds to dilysine motifs and reversibly associates with Golgi non-clathrin-coated vesicles, which further mediate biosynthetic protein transport from the ER, via the Golgi up to the trans Golgi network. Coatomer complex is required for budding from Golgi membranes, and is essential for the retrograde Golgi-to-ER transport of dilysine-tagged proteins.</text>
</comment>
<evidence type="ECO:0000313" key="18">
    <source>
        <dbReference type="EMBL" id="OHS95387.1"/>
    </source>
</evidence>
<feature type="compositionally biased region" description="Acidic residues" evidence="14">
    <location>
        <begin position="827"/>
        <end position="836"/>
    </location>
</feature>
<dbReference type="AlphaFoldDB" id="A0A1J4JCK2"/>
<dbReference type="CDD" id="cd00200">
    <property type="entry name" value="WD40"/>
    <property type="match status" value="1"/>
</dbReference>
<evidence type="ECO:0000256" key="4">
    <source>
        <dbReference type="ARBA" id="ARBA00022490"/>
    </source>
</evidence>
<feature type="domain" description="COPA/B TPR" evidence="17">
    <location>
        <begin position="590"/>
        <end position="704"/>
    </location>
</feature>
<dbReference type="InterPro" id="IPR006692">
    <property type="entry name" value="Beta-prop_COPA/B_2nd"/>
</dbReference>
<dbReference type="CDD" id="cd22948">
    <property type="entry name" value="Coatomer_WDAD_alpha"/>
    <property type="match status" value="1"/>
</dbReference>
<evidence type="ECO:0000256" key="3">
    <source>
        <dbReference type="ARBA" id="ARBA00022448"/>
    </source>
</evidence>
<dbReference type="GeneID" id="94830212"/>
<dbReference type="SUPFAM" id="SSF50978">
    <property type="entry name" value="WD40 repeat-like"/>
    <property type="match status" value="1"/>
</dbReference>
<feature type="domain" description="COPA/B second beta-propeller" evidence="15">
    <location>
        <begin position="326"/>
        <end position="566"/>
    </location>
</feature>
<dbReference type="Pfam" id="PF06957">
    <property type="entry name" value="COPI_C"/>
    <property type="match status" value="1"/>
</dbReference>
<dbReference type="PANTHER" id="PTHR19876">
    <property type="entry name" value="COATOMER"/>
    <property type="match status" value="1"/>
</dbReference>
<feature type="region of interest" description="Disordered" evidence="14">
    <location>
        <begin position="340"/>
        <end position="361"/>
    </location>
</feature>
<evidence type="ECO:0000256" key="12">
    <source>
        <dbReference type="ARBA" id="ARBA00032920"/>
    </source>
</evidence>
<dbReference type="Proteomes" id="UP000179807">
    <property type="component" value="Unassembled WGS sequence"/>
</dbReference>
<evidence type="ECO:0000256" key="7">
    <source>
        <dbReference type="ARBA" id="ARBA00022892"/>
    </source>
</evidence>
<feature type="compositionally biased region" description="Acidic residues" evidence="14">
    <location>
        <begin position="794"/>
        <end position="812"/>
    </location>
</feature>
<dbReference type="GO" id="GO:0006890">
    <property type="term" value="P:retrograde vesicle-mediated transport, Golgi to endoplasmic reticulum"/>
    <property type="evidence" value="ECO:0007669"/>
    <property type="project" value="TreeGrafter"/>
</dbReference>
<dbReference type="PROSITE" id="PS00678">
    <property type="entry name" value="WD_REPEATS_1"/>
    <property type="match status" value="1"/>
</dbReference>
<dbReference type="OrthoDB" id="10261470at2759"/>
<dbReference type="EMBL" id="MLAK01001248">
    <property type="protein sequence ID" value="OHS95387.1"/>
    <property type="molecule type" value="Genomic_DNA"/>
</dbReference>
<dbReference type="GO" id="GO:0000139">
    <property type="term" value="C:Golgi membrane"/>
    <property type="evidence" value="ECO:0007669"/>
    <property type="project" value="UniProtKB-SubCell"/>
</dbReference>
<feature type="repeat" description="WD" evidence="13">
    <location>
        <begin position="47"/>
        <end position="88"/>
    </location>
</feature>
<evidence type="ECO:0000256" key="11">
    <source>
        <dbReference type="ARBA" id="ARBA00025536"/>
    </source>
</evidence>
<feature type="repeat" description="WD" evidence="13">
    <location>
        <begin position="232"/>
        <end position="264"/>
    </location>
</feature>
<dbReference type="InterPro" id="IPR001680">
    <property type="entry name" value="WD40_rpt"/>
</dbReference>
<keyword evidence="4" id="KW-0963">Cytoplasm</keyword>
<comment type="subcellular location">
    <subcellularLocation>
        <location evidence="2">Cytoplasm</location>
    </subcellularLocation>
    <subcellularLocation>
        <location evidence="1">Golgi apparatus membrane</location>
        <topology evidence="1">Peripheral membrane protein</topology>
        <orientation evidence="1">Cytoplasmic side</orientation>
    </subcellularLocation>
</comment>
<dbReference type="GO" id="GO:0005198">
    <property type="term" value="F:structural molecule activity"/>
    <property type="evidence" value="ECO:0007669"/>
    <property type="project" value="InterPro"/>
</dbReference>
<dbReference type="InterPro" id="IPR019775">
    <property type="entry name" value="WD40_repeat_CS"/>
</dbReference>
<evidence type="ECO:0000313" key="19">
    <source>
        <dbReference type="Proteomes" id="UP000179807"/>
    </source>
</evidence>
<comment type="caution">
    <text evidence="18">The sequence shown here is derived from an EMBL/GenBank/DDBJ whole genome shotgun (WGS) entry which is preliminary data.</text>
</comment>
<dbReference type="Pfam" id="PF04053">
    <property type="entry name" value="B-prop_COPA_B_2nd"/>
    <property type="match status" value="1"/>
</dbReference>
<evidence type="ECO:0000256" key="6">
    <source>
        <dbReference type="ARBA" id="ARBA00022737"/>
    </source>
</evidence>
<evidence type="ECO:0000256" key="5">
    <source>
        <dbReference type="ARBA" id="ARBA00022574"/>
    </source>
</evidence>
<gene>
    <name evidence="18" type="ORF">TRFO_10520</name>
</gene>
<feature type="region of interest" description="Disordered" evidence="14">
    <location>
        <begin position="792"/>
        <end position="836"/>
    </location>
</feature>
<keyword evidence="5 13" id="KW-0853">WD repeat</keyword>
<feature type="domain" description="Coatomer alpha subunit C-terminal" evidence="16">
    <location>
        <begin position="791"/>
        <end position="1163"/>
    </location>
</feature>
<dbReference type="InterPro" id="IPR010714">
    <property type="entry name" value="Coatomer_asu_C"/>
</dbReference>
<keyword evidence="8" id="KW-0653">Protein transport</keyword>
<keyword evidence="10" id="KW-0472">Membrane</keyword>
<evidence type="ECO:0000259" key="15">
    <source>
        <dbReference type="Pfam" id="PF04053"/>
    </source>
</evidence>
<evidence type="ECO:0000256" key="14">
    <source>
        <dbReference type="SAM" id="MobiDB-lite"/>
    </source>
</evidence>
<feature type="repeat" description="WD" evidence="13">
    <location>
        <begin position="89"/>
        <end position="130"/>
    </location>
</feature>
<evidence type="ECO:0000256" key="10">
    <source>
        <dbReference type="ARBA" id="ARBA00023136"/>
    </source>
</evidence>
<organism evidence="18 19">
    <name type="scientific">Tritrichomonas foetus</name>
    <dbReference type="NCBI Taxonomy" id="1144522"/>
    <lineage>
        <taxon>Eukaryota</taxon>
        <taxon>Metamonada</taxon>
        <taxon>Parabasalia</taxon>
        <taxon>Tritrichomonadida</taxon>
        <taxon>Tritrichomonadidae</taxon>
        <taxon>Tritrichomonas</taxon>
    </lineage>
</organism>
<proteinExistence type="predicted"/>
<dbReference type="GO" id="GO:0006886">
    <property type="term" value="P:intracellular protein transport"/>
    <property type="evidence" value="ECO:0007669"/>
    <property type="project" value="InterPro"/>
</dbReference>
<dbReference type="InterPro" id="IPR047312">
    <property type="entry name" value="Coatomer_alpha_WD-assoc_reg"/>
</dbReference>
<dbReference type="PROSITE" id="PS50294">
    <property type="entry name" value="WD_REPEATS_REGION"/>
    <property type="match status" value="4"/>
</dbReference>
<feature type="repeat" description="WD" evidence="13">
    <location>
        <begin position="188"/>
        <end position="229"/>
    </location>
</feature>
<dbReference type="Pfam" id="PF00400">
    <property type="entry name" value="WD40"/>
    <property type="match status" value="5"/>
</dbReference>
<dbReference type="GO" id="GO:0030126">
    <property type="term" value="C:COPI vesicle coat"/>
    <property type="evidence" value="ECO:0007669"/>
    <property type="project" value="InterPro"/>
</dbReference>
<accession>A0A1J4JCK2</accession>
<dbReference type="SMART" id="SM00320">
    <property type="entry name" value="WD40"/>
    <property type="match status" value="6"/>
</dbReference>
<evidence type="ECO:0000256" key="9">
    <source>
        <dbReference type="ARBA" id="ARBA00023034"/>
    </source>
</evidence>
<keyword evidence="6" id="KW-0677">Repeat</keyword>
<dbReference type="InterPro" id="IPR050844">
    <property type="entry name" value="Coatomer_complex_subunit"/>
</dbReference>
<dbReference type="PANTHER" id="PTHR19876:SF1">
    <property type="entry name" value="COATOMER SUBUNIT ALPHA"/>
    <property type="match status" value="1"/>
</dbReference>
<sequence length="1170" mass="130444">MYVKFDKEANRVKGLCFHPQRTWLLASFHSGEIVIYDYEAGVMLQKYTDHTVPVRSVDFHPTQPLFCSGSDDNSVKVFNYEKQRCLYTFKEHLDFVRTVQFHHVHPYIVSSSDDMTIRIFNWETRTQVTTIPGHNHYVMSAFFHPTMPWILSASLDDTVRVWDVSALFNNNQPTGIFALTDTVIKYQQEEHISGVNWASWHPNRQLAVSCSDDQTVKIWKINESDMSVIATLRSHSNNVSCAIYHPLVDVVISASEDNTIRLWDSKRFLHLAKYRRSGDRFWILAAHPTLPLFAAGHDSGLTVFRLMRQRPTLDVSGNDIIYYKDNSIKKYNADSQSECTVGATKPRNSGNRASPLDPPPRTFSYNAAQNKLLVGFEDKFELHQLGGVGTSELKVETGCEPIWISRNQFAYLNPDNKAQLNVREASGTTVIKLTIPLTNKLFPASPSHLYLATPDSIILFDVTRRQQVSKRSVGNVRHAYISPDRRKVAFLTKNAVTICSIDLSKASTFHDGASVKSGAWREDFFIYSTKTHIKYFLANGDSGIIRSVGSRVYIASVGEKQVICINTANEVRRLDVDLTECRFKAALAEGNMGKVTSILRTAKLCSESIIDYLQKRGHPEVALLFVQDPEAKFRLALEAGDLKVAVEAAAQINDPVVWESLADEAMLHGLFSVAEVALQRSGNTERLAFFYLISGQADKMNNVKGDESLALQRAIWTNDRNTIGNLLKDAAPPLSTIALRDSLEPENIPEQFREACSTIGKPDLTNHALNNGSSEDWPLLFVSRPTFEINKEASDDEVGAGWDDDDDDDLLLGDEVGKSKARKGENDSDLGDEDGWGLDDIDDLDNELAEAAANSASVYIPPTNGTSPHDEWSEFSNVPGEIAAAGYFGQALDELHSQIALIDAAPLRNAFVTAYIASHASVPTFPSSPSLSVPLGMRFAERNSVPSVPSYIDLLRQKINVGYVEFSKANFAASQEAFLSALQCIPLAVCNTIEEENEVVSHIETCRQYLTGLMLENEMSSENDKQRHLELAAYFTHCQLQQKHVSLTLKKAMTIAFKEKNYQLVLEFGGRLSKIIKLPDKVQKMMAVSQTLSAKQNSPKINYDPRNPFDVCCKSLTPIYRGSQKAICPFCGACYTPANSGTKCTVCQMCQVGANDATGLKLVRPKRNRK</sequence>
<reference evidence="18" key="1">
    <citation type="submission" date="2016-10" db="EMBL/GenBank/DDBJ databases">
        <authorList>
            <person name="Benchimol M."/>
            <person name="Almeida L.G."/>
            <person name="Vasconcelos A.T."/>
            <person name="Perreira-Neves A."/>
            <person name="Rosa I.A."/>
            <person name="Tasca T."/>
            <person name="Bogo M.R."/>
            <person name="de Souza W."/>
        </authorList>
    </citation>
    <scope>NUCLEOTIDE SEQUENCE [LARGE SCALE GENOMIC DNA]</scope>
    <source>
        <strain evidence="18">K</strain>
    </source>
</reference>
<dbReference type="VEuPathDB" id="TrichDB:TRFO_10520"/>
<dbReference type="FunFam" id="2.130.10.10:FF:000016">
    <property type="entry name" value="Coatomer alpha subunit, putative"/>
    <property type="match status" value="1"/>
</dbReference>
<keyword evidence="7" id="KW-0931">ER-Golgi transport</keyword>
<keyword evidence="19" id="KW-1185">Reference proteome</keyword>
<evidence type="ECO:0000259" key="17">
    <source>
        <dbReference type="Pfam" id="PF23953"/>
    </source>
</evidence>
<dbReference type="GO" id="GO:0006891">
    <property type="term" value="P:intra-Golgi vesicle-mediated transport"/>
    <property type="evidence" value="ECO:0007669"/>
    <property type="project" value="TreeGrafter"/>
</dbReference>
<protein>
    <recommendedName>
        <fullName evidence="12">Beta'-coat protein</fullName>
    </recommendedName>
</protein>
<dbReference type="PROSITE" id="PS50082">
    <property type="entry name" value="WD_REPEATS_2"/>
    <property type="match status" value="5"/>
</dbReference>
<evidence type="ECO:0000256" key="13">
    <source>
        <dbReference type="PROSITE-ProRule" id="PRU00221"/>
    </source>
</evidence>
<evidence type="ECO:0000256" key="8">
    <source>
        <dbReference type="ARBA" id="ARBA00022927"/>
    </source>
</evidence>
<dbReference type="Pfam" id="PF23953">
    <property type="entry name" value="TPR_COPA_B"/>
    <property type="match status" value="1"/>
</dbReference>
<keyword evidence="9" id="KW-0333">Golgi apparatus</keyword>